<dbReference type="RefSeq" id="WP_013683700.1">
    <property type="nucleotide sequence ID" value="NC_015320.1"/>
</dbReference>
<reference evidence="1 2" key="1">
    <citation type="submission" date="2011-03" db="EMBL/GenBank/DDBJ databases">
        <title>The complete genome of Archaeoglobus veneficus SNP6.</title>
        <authorList>
            <consortium name="US DOE Joint Genome Institute (JGI-PGF)"/>
            <person name="Lucas S."/>
            <person name="Copeland A."/>
            <person name="Lapidus A."/>
            <person name="Bruce D."/>
            <person name="Goodwin L."/>
            <person name="Pitluck S."/>
            <person name="Kyrpides N."/>
            <person name="Mavromatis K."/>
            <person name="Pagani I."/>
            <person name="Ivanova N."/>
            <person name="Mikhailova N."/>
            <person name="Lu M."/>
            <person name="Detter J.C."/>
            <person name="Tapia R."/>
            <person name="Han C."/>
            <person name="Land M."/>
            <person name="Hauser L."/>
            <person name="Markowitz V."/>
            <person name="Cheng J.-F."/>
            <person name="Hugenholtz P."/>
            <person name="Woyke T."/>
            <person name="Wu D."/>
            <person name="Spring S."/>
            <person name="Brambilla E."/>
            <person name="Klenk H.-P."/>
            <person name="Eisen J.A."/>
        </authorList>
    </citation>
    <scope>NUCLEOTIDE SEQUENCE [LARGE SCALE GENOMIC DNA]</scope>
    <source>
        <strain>SNP6</strain>
    </source>
</reference>
<dbReference type="OrthoDB" id="51546at2157"/>
<protein>
    <recommendedName>
        <fullName evidence="3">Polymer-forming cytoskeletal protein</fullName>
    </recommendedName>
</protein>
<dbReference type="STRING" id="693661.Arcve_1025"/>
<dbReference type="EMBL" id="CP002588">
    <property type="protein sequence ID" value="AEA47036.1"/>
    <property type="molecule type" value="Genomic_DNA"/>
</dbReference>
<dbReference type="eggNOG" id="arCOG04381">
    <property type="taxonomic scope" value="Archaea"/>
</dbReference>
<dbReference type="AlphaFoldDB" id="F2KT06"/>
<keyword evidence="2" id="KW-1185">Reference proteome</keyword>
<dbReference type="GeneID" id="10394138"/>
<organism evidence="1 2">
    <name type="scientific">Archaeoglobus veneficus (strain DSM 11195 / SNP6)</name>
    <dbReference type="NCBI Taxonomy" id="693661"/>
    <lineage>
        <taxon>Archaea</taxon>
        <taxon>Methanobacteriati</taxon>
        <taxon>Methanobacteriota</taxon>
        <taxon>Archaeoglobi</taxon>
        <taxon>Archaeoglobales</taxon>
        <taxon>Archaeoglobaceae</taxon>
        <taxon>Archaeoglobus</taxon>
    </lineage>
</organism>
<evidence type="ECO:0000313" key="2">
    <source>
        <dbReference type="Proteomes" id="UP000008136"/>
    </source>
</evidence>
<evidence type="ECO:0008006" key="3">
    <source>
        <dbReference type="Google" id="ProtNLM"/>
    </source>
</evidence>
<gene>
    <name evidence="1" type="ordered locus">Arcve_1025</name>
</gene>
<evidence type="ECO:0000313" key="1">
    <source>
        <dbReference type="EMBL" id="AEA47036.1"/>
    </source>
</evidence>
<accession>F2KT06</accession>
<proteinExistence type="predicted"/>
<dbReference type="KEGG" id="ave:Arcve_1025"/>
<name>F2KT06_ARCVS</name>
<sequence>MKKLLVNLDRKILIVKRESIVDKHVRFDGKIVAGMYSNFWGDIEGNEVYLGKGCTVNGTIRCRKAVIGAYTRFNSIIASGDVIVLDGCVGNSIKASGDVRIGNSIVHSVETDGYVLVDGAAKLEKLIARRVVASMD</sequence>
<dbReference type="HOGENOM" id="CLU_1880977_0_0_2"/>
<dbReference type="Proteomes" id="UP000008136">
    <property type="component" value="Chromosome"/>
</dbReference>